<dbReference type="OrthoDB" id="419709at2759"/>
<name>A0A812QRD7_9DINO</name>
<keyword evidence="1" id="KW-1133">Transmembrane helix</keyword>
<reference evidence="2" key="1">
    <citation type="submission" date="2021-02" db="EMBL/GenBank/DDBJ databases">
        <authorList>
            <person name="Dougan E. K."/>
            <person name="Rhodes N."/>
            <person name="Thang M."/>
            <person name="Chan C."/>
        </authorList>
    </citation>
    <scope>NUCLEOTIDE SEQUENCE</scope>
</reference>
<evidence type="ECO:0000313" key="3">
    <source>
        <dbReference type="Proteomes" id="UP000604046"/>
    </source>
</evidence>
<accession>A0A812QRD7</accession>
<keyword evidence="1" id="KW-0472">Membrane</keyword>
<dbReference type="AlphaFoldDB" id="A0A812QRD7"/>
<keyword evidence="3" id="KW-1185">Reference proteome</keyword>
<dbReference type="EMBL" id="CAJNDS010002263">
    <property type="protein sequence ID" value="CAE7399924.1"/>
    <property type="molecule type" value="Genomic_DNA"/>
</dbReference>
<proteinExistence type="predicted"/>
<gene>
    <name evidence="2" type="ORF">SNAT2548_LOCUS21773</name>
</gene>
<feature type="transmembrane region" description="Helical" evidence="1">
    <location>
        <begin position="74"/>
        <end position="99"/>
    </location>
</feature>
<sequence length="141" mass="16009">MSNRDSNDWTRMRKGGWWLRRGPRFDAMRYWHQFSDFARFPGLQYFAGRPRGAEAALLGLRTLQGSGFRLEAGFYGFTMVFVGVCLGLYGFPWVSLALLHGGFGHARCRRSCDNILHSGFGPGLPLAFRFPALFVKLKVPK</sequence>
<keyword evidence="1" id="KW-0812">Transmembrane</keyword>
<organism evidence="2 3">
    <name type="scientific">Symbiodinium natans</name>
    <dbReference type="NCBI Taxonomy" id="878477"/>
    <lineage>
        <taxon>Eukaryota</taxon>
        <taxon>Sar</taxon>
        <taxon>Alveolata</taxon>
        <taxon>Dinophyceae</taxon>
        <taxon>Suessiales</taxon>
        <taxon>Symbiodiniaceae</taxon>
        <taxon>Symbiodinium</taxon>
    </lineage>
</organism>
<comment type="caution">
    <text evidence="2">The sequence shown here is derived from an EMBL/GenBank/DDBJ whole genome shotgun (WGS) entry which is preliminary data.</text>
</comment>
<protein>
    <submittedName>
        <fullName evidence="2">Uncharacterized protein</fullName>
    </submittedName>
</protein>
<evidence type="ECO:0000313" key="2">
    <source>
        <dbReference type="EMBL" id="CAE7399924.1"/>
    </source>
</evidence>
<dbReference type="Proteomes" id="UP000604046">
    <property type="component" value="Unassembled WGS sequence"/>
</dbReference>
<evidence type="ECO:0000256" key="1">
    <source>
        <dbReference type="SAM" id="Phobius"/>
    </source>
</evidence>